<accession>A0ABV7EPR2</accession>
<name>A0ABV7EPR2_9GAMM</name>
<evidence type="ECO:0008006" key="5">
    <source>
        <dbReference type="Google" id="ProtNLM"/>
    </source>
</evidence>
<proteinExistence type="predicted"/>
<evidence type="ECO:0000256" key="1">
    <source>
        <dbReference type="SAM" id="MobiDB-lite"/>
    </source>
</evidence>
<evidence type="ECO:0000256" key="2">
    <source>
        <dbReference type="SAM" id="SignalP"/>
    </source>
</evidence>
<gene>
    <name evidence="3" type="ORF">ACFOSU_06170</name>
</gene>
<keyword evidence="4" id="KW-1185">Reference proteome</keyword>
<feature type="region of interest" description="Disordered" evidence="1">
    <location>
        <begin position="195"/>
        <end position="257"/>
    </location>
</feature>
<evidence type="ECO:0000313" key="4">
    <source>
        <dbReference type="Proteomes" id="UP001595462"/>
    </source>
</evidence>
<comment type="caution">
    <text evidence="3">The sequence shown here is derived from an EMBL/GenBank/DDBJ whole genome shotgun (WGS) entry which is preliminary data.</text>
</comment>
<keyword evidence="2" id="KW-0732">Signal</keyword>
<evidence type="ECO:0000313" key="3">
    <source>
        <dbReference type="EMBL" id="MFC3103471.1"/>
    </source>
</evidence>
<protein>
    <recommendedName>
        <fullName evidence="5">OmpA-like domain-containing protein</fullName>
    </recommendedName>
</protein>
<dbReference type="Proteomes" id="UP001595462">
    <property type="component" value="Unassembled WGS sequence"/>
</dbReference>
<dbReference type="RefSeq" id="WP_380687536.1">
    <property type="nucleotide sequence ID" value="NZ_JBHRSS010000003.1"/>
</dbReference>
<reference evidence="4" key="1">
    <citation type="journal article" date="2019" name="Int. J. Syst. Evol. Microbiol.">
        <title>The Global Catalogue of Microorganisms (GCM) 10K type strain sequencing project: providing services to taxonomists for standard genome sequencing and annotation.</title>
        <authorList>
            <consortium name="The Broad Institute Genomics Platform"/>
            <consortium name="The Broad Institute Genome Sequencing Center for Infectious Disease"/>
            <person name="Wu L."/>
            <person name="Ma J."/>
        </authorList>
    </citation>
    <scope>NUCLEOTIDE SEQUENCE [LARGE SCALE GENOMIC DNA]</scope>
    <source>
        <strain evidence="4">KCTC 52640</strain>
    </source>
</reference>
<feature type="signal peptide" evidence="2">
    <location>
        <begin position="1"/>
        <end position="24"/>
    </location>
</feature>
<dbReference type="EMBL" id="JBHRSS010000003">
    <property type="protein sequence ID" value="MFC3103471.1"/>
    <property type="molecule type" value="Genomic_DNA"/>
</dbReference>
<feature type="chain" id="PRO_5045926665" description="OmpA-like domain-containing protein" evidence="2">
    <location>
        <begin position="25"/>
        <end position="368"/>
    </location>
</feature>
<feature type="compositionally biased region" description="Low complexity" evidence="1">
    <location>
        <begin position="205"/>
        <end position="216"/>
    </location>
</feature>
<organism evidence="3 4">
    <name type="scientific">Salinisphaera aquimarina</name>
    <dbReference type="NCBI Taxonomy" id="2094031"/>
    <lineage>
        <taxon>Bacteria</taxon>
        <taxon>Pseudomonadati</taxon>
        <taxon>Pseudomonadota</taxon>
        <taxon>Gammaproteobacteria</taxon>
        <taxon>Salinisphaerales</taxon>
        <taxon>Salinisphaeraceae</taxon>
        <taxon>Salinisphaera</taxon>
    </lineage>
</organism>
<sequence>MNRTRAGAFAVTVLLAGFALPALAAVEREDIIMLAADGRHFTSYKTLRSDLSARVLYLGPDEAPDDALFIVPSDYQSTALDNGGTQLRFDSGSYAIMSTGRFDDEISRADNGERIFSSWNGVTRSDGHLGKWNSPDDFASFAYSWVVPDNIDIVSYRANRSGKWQQRGNTLSWRGEQVNDIAFTIRYRVNDVAGAAAPSQPKKTAPAAPSAELPLPKRQRMTTPGTALKTEPPTPIATAPTTASPAADVDENLGPEPHSVSLDSVVILANGRPRITARGHNVLDRLAAALAQGEAENITVTGPPIADSRDTGGSAAQAARVADYLGTHGVDGDKIGIRPGNVEGKRDGRSVEIRVTPGNALRGFSPGG</sequence>
<feature type="compositionally biased region" description="Low complexity" evidence="1">
    <location>
        <begin position="236"/>
        <end position="247"/>
    </location>
</feature>